<dbReference type="GO" id="GO:0001680">
    <property type="term" value="P:tRNA 3'-terminal CCA addition"/>
    <property type="evidence" value="ECO:0007669"/>
    <property type="project" value="UniProtKB-UniRule"/>
</dbReference>
<feature type="binding site" evidence="12">
    <location>
        <position position="166"/>
    </location>
    <ligand>
        <name>CTP</name>
        <dbReference type="ChEBI" id="CHEBI:37563"/>
    </ligand>
</feature>
<comment type="catalytic activity">
    <reaction evidence="10">
        <text>O-(5'-adenylyl)-L-tyrosyl-[protein] + ATP = O-[5'-(adenylyl-(5'-&gt;3')-adenylyl)]-L-tyrosyl-[protein] + diphosphate</text>
        <dbReference type="Rhea" id="RHEA:66528"/>
        <dbReference type="Rhea" id="RHEA-COMP:13846"/>
        <dbReference type="Rhea" id="RHEA-COMP:17046"/>
        <dbReference type="ChEBI" id="CHEBI:30616"/>
        <dbReference type="ChEBI" id="CHEBI:33019"/>
        <dbReference type="ChEBI" id="CHEBI:83624"/>
        <dbReference type="ChEBI" id="CHEBI:167160"/>
    </reaction>
</comment>
<evidence type="ECO:0000259" key="13">
    <source>
        <dbReference type="Pfam" id="PF01909"/>
    </source>
</evidence>
<feature type="binding site" evidence="12">
    <location>
        <position position="59"/>
    </location>
    <ligand>
        <name>CTP</name>
        <dbReference type="ChEBI" id="CHEBI:37563"/>
    </ligand>
</feature>
<dbReference type="GO" id="GO:0004810">
    <property type="term" value="F:CCA tRNA nucleotidyltransferase activity"/>
    <property type="evidence" value="ECO:0007669"/>
    <property type="project" value="UniProtKB-UniRule"/>
</dbReference>
<evidence type="ECO:0000256" key="12">
    <source>
        <dbReference type="HAMAP-Rule" id="MF_01264"/>
    </source>
</evidence>
<feature type="domain" description="tRNA nucleotidyltransferase substrate binding" evidence="14">
    <location>
        <begin position="160"/>
        <end position="272"/>
    </location>
</feature>
<dbReference type="InterPro" id="IPR015329">
    <property type="entry name" value="tRNA_NucTransf2"/>
</dbReference>
<evidence type="ECO:0000256" key="10">
    <source>
        <dbReference type="ARBA" id="ARBA00047518"/>
    </source>
</evidence>
<dbReference type="Gene3D" id="3.30.70.590">
    <property type="entry name" value="Poly(A) polymerase predicted RNA binding domain"/>
    <property type="match status" value="1"/>
</dbReference>
<dbReference type="InterPro" id="IPR006116">
    <property type="entry name" value="NT_2-5OAS_ClassI-CCAase"/>
</dbReference>
<dbReference type="Pfam" id="PF09249">
    <property type="entry name" value="tRNA_NucTransf2"/>
    <property type="match status" value="1"/>
</dbReference>
<dbReference type="RefSeq" id="WP_112149254.1">
    <property type="nucleotide sequence ID" value="NZ_CATZXA010000024.1"/>
</dbReference>
<dbReference type="Gene3D" id="3.30.70.1550">
    <property type="entry name" value="Archaeal tRNA CCA-adding enzyme catalytic domain"/>
    <property type="match status" value="1"/>
</dbReference>
<keyword evidence="2 12" id="KW-0819">tRNA processing</keyword>
<feature type="binding site" evidence="12">
    <location>
        <position position="56"/>
    </location>
    <ligand>
        <name>ATP</name>
        <dbReference type="ChEBI" id="CHEBI:30616"/>
    </ligand>
</feature>
<feature type="binding site" evidence="12">
    <location>
        <position position="70"/>
    </location>
    <ligand>
        <name>Mg(2+)</name>
        <dbReference type="ChEBI" id="CHEBI:18420"/>
    </ligand>
</feature>
<comment type="catalytic activity">
    <reaction evidence="11">
        <text>L-tyrosyl-[protein] + ATP = O-(5'-adenylyl)-L-tyrosyl-[protein] + diphosphate</text>
        <dbReference type="Rhea" id="RHEA:54288"/>
        <dbReference type="Rhea" id="RHEA-COMP:10136"/>
        <dbReference type="Rhea" id="RHEA-COMP:13846"/>
        <dbReference type="ChEBI" id="CHEBI:30616"/>
        <dbReference type="ChEBI" id="CHEBI:33019"/>
        <dbReference type="ChEBI" id="CHEBI:46858"/>
        <dbReference type="ChEBI" id="CHEBI:83624"/>
        <dbReference type="EC" id="2.7.7.108"/>
    </reaction>
</comment>
<gene>
    <name evidence="12" type="primary">cca</name>
    <name evidence="16" type="ORF">CA615_00430</name>
</gene>
<dbReference type="InterPro" id="IPR048833">
    <property type="entry name" value="CAA_C"/>
</dbReference>
<dbReference type="Proteomes" id="UP000248557">
    <property type="component" value="Unassembled WGS sequence"/>
</dbReference>
<dbReference type="Pfam" id="PF21133">
    <property type="entry name" value="CAA_C"/>
    <property type="match status" value="1"/>
</dbReference>
<evidence type="ECO:0000256" key="9">
    <source>
        <dbReference type="ARBA" id="ARBA00022884"/>
    </source>
</evidence>
<keyword evidence="3 12" id="KW-0548">Nucleotidyltransferase</keyword>
<dbReference type="SUPFAM" id="SSF81631">
    <property type="entry name" value="PAP/OAS1 substrate-binding domain"/>
    <property type="match status" value="1"/>
</dbReference>
<dbReference type="PIRSF" id="PIRSF005335">
    <property type="entry name" value="CCA_arch"/>
    <property type="match status" value="1"/>
</dbReference>
<dbReference type="GO" id="GO:0005524">
    <property type="term" value="F:ATP binding"/>
    <property type="evidence" value="ECO:0007669"/>
    <property type="project" value="UniProtKB-UniRule"/>
</dbReference>
<feature type="binding site" evidence="12">
    <location>
        <position position="166"/>
    </location>
    <ligand>
        <name>ATP</name>
        <dbReference type="ChEBI" id="CHEBI:30616"/>
    </ligand>
</feature>
<comment type="cofactor">
    <cofactor evidence="12">
        <name>Mg(2+)</name>
        <dbReference type="ChEBI" id="CHEBI:18420"/>
    </cofactor>
</comment>
<evidence type="ECO:0000313" key="17">
    <source>
        <dbReference type="Proteomes" id="UP000248557"/>
    </source>
</evidence>
<dbReference type="GO" id="GO:0160016">
    <property type="term" value="F:CCACCA tRNA nucleotidyltransferase activity"/>
    <property type="evidence" value="ECO:0007669"/>
    <property type="project" value="RHEA"/>
</dbReference>
<evidence type="ECO:0000256" key="11">
    <source>
        <dbReference type="ARBA" id="ARBA00048696"/>
    </source>
</evidence>
<dbReference type="InterPro" id="IPR008229">
    <property type="entry name" value="CCA-adding_arc"/>
</dbReference>
<comment type="catalytic activity">
    <reaction evidence="12">
        <text>a tRNA with a 3' CCA end + 2 CTP + ATP = a tRNA with a 3' CCACCA end + 3 diphosphate</text>
        <dbReference type="Rhea" id="RHEA:76235"/>
        <dbReference type="Rhea" id="RHEA-COMP:10468"/>
        <dbReference type="Rhea" id="RHEA-COMP:18655"/>
        <dbReference type="ChEBI" id="CHEBI:30616"/>
        <dbReference type="ChEBI" id="CHEBI:33019"/>
        <dbReference type="ChEBI" id="CHEBI:37563"/>
        <dbReference type="ChEBI" id="CHEBI:83071"/>
        <dbReference type="ChEBI" id="CHEBI:195187"/>
    </reaction>
</comment>
<dbReference type="InterPro" id="IPR043519">
    <property type="entry name" value="NT_sf"/>
</dbReference>
<dbReference type="AlphaFoldDB" id="A0A328Q7Y0"/>
<evidence type="ECO:0000256" key="2">
    <source>
        <dbReference type="ARBA" id="ARBA00022694"/>
    </source>
</evidence>
<dbReference type="PANTHER" id="PTHR39643:SF1">
    <property type="entry name" value="CCA-ADDING ENZYME"/>
    <property type="match status" value="1"/>
</dbReference>
<feature type="binding site" evidence="12">
    <location>
        <position position="59"/>
    </location>
    <ligand>
        <name>ATP</name>
        <dbReference type="ChEBI" id="CHEBI:30616"/>
    </ligand>
</feature>
<dbReference type="GO" id="GO:0070733">
    <property type="term" value="F:AMPylase activity"/>
    <property type="evidence" value="ECO:0007669"/>
    <property type="project" value="UniProtKB-EC"/>
</dbReference>
<keyword evidence="9 12" id="KW-0694">RNA-binding</keyword>
<evidence type="ECO:0000259" key="14">
    <source>
        <dbReference type="Pfam" id="PF09249"/>
    </source>
</evidence>
<feature type="binding site" evidence="12">
    <location>
        <position position="146"/>
    </location>
    <ligand>
        <name>ATP</name>
        <dbReference type="ChEBI" id="CHEBI:30616"/>
    </ligand>
</feature>
<organism evidence="16 17">
    <name type="scientific">Methanosphaera stadtmanae</name>
    <dbReference type="NCBI Taxonomy" id="2317"/>
    <lineage>
        <taxon>Archaea</taxon>
        <taxon>Methanobacteriati</taxon>
        <taxon>Methanobacteriota</taxon>
        <taxon>Methanomada group</taxon>
        <taxon>Methanobacteria</taxon>
        <taxon>Methanobacteriales</taxon>
        <taxon>Methanobacteriaceae</taxon>
        <taxon>Methanosphaera</taxon>
    </lineage>
</organism>
<feature type="binding site" evidence="12">
    <location>
        <position position="175"/>
    </location>
    <ligand>
        <name>ATP</name>
        <dbReference type="ChEBI" id="CHEBI:30616"/>
    </ligand>
</feature>
<comment type="caution">
    <text evidence="16">The sequence shown here is derived from an EMBL/GenBank/DDBJ whole genome shotgun (WGS) entry which is preliminary data.</text>
</comment>
<evidence type="ECO:0000256" key="1">
    <source>
        <dbReference type="ARBA" id="ARBA00022679"/>
    </source>
</evidence>
<dbReference type="SUPFAM" id="SSF81301">
    <property type="entry name" value="Nucleotidyltransferase"/>
    <property type="match status" value="1"/>
</dbReference>
<evidence type="ECO:0000256" key="7">
    <source>
        <dbReference type="ARBA" id="ARBA00022840"/>
    </source>
</evidence>
<feature type="binding site" evidence="12">
    <location>
        <position position="56"/>
    </location>
    <ligand>
        <name>CTP</name>
        <dbReference type="ChEBI" id="CHEBI:37563"/>
    </ligand>
</feature>
<dbReference type="EC" id="2.7.7.72" evidence="12"/>
<dbReference type="GO" id="GO:0000049">
    <property type="term" value="F:tRNA binding"/>
    <property type="evidence" value="ECO:0007669"/>
    <property type="project" value="UniProtKB-UniRule"/>
</dbReference>
<evidence type="ECO:0000256" key="5">
    <source>
        <dbReference type="ARBA" id="ARBA00022741"/>
    </source>
</evidence>
<evidence type="ECO:0000259" key="15">
    <source>
        <dbReference type="Pfam" id="PF21133"/>
    </source>
</evidence>
<evidence type="ECO:0000256" key="3">
    <source>
        <dbReference type="ARBA" id="ARBA00022695"/>
    </source>
</evidence>
<protein>
    <recommendedName>
        <fullName evidence="12">CCA-adding enzyme</fullName>
        <ecNumber evidence="12">2.7.7.72</ecNumber>
    </recommendedName>
    <alternativeName>
        <fullName evidence="12">CCA tRNA nucleotidyltransferase</fullName>
    </alternativeName>
    <alternativeName>
        <fullName evidence="12">tRNA CCA-pyrophosphorylase</fullName>
    </alternativeName>
    <alternativeName>
        <fullName evidence="12">tRNA adenylyl-/cytidylyl- transferase</fullName>
    </alternativeName>
    <alternativeName>
        <fullName evidence="12">tRNA nucleotidyltransferase</fullName>
    </alternativeName>
    <alternativeName>
        <fullName evidence="12">tRNA-NT</fullName>
    </alternativeName>
</protein>
<sequence length="462" mass="53171">MNTEDDDTIYNEILSKIKPTKKQREKIITFSDKLMNIISNYAKSKDIQITCKLVGSVAKKTSLVGKADIDIFMAFPLDYSEEDLKKYGLEFGKYCIDTVGGISEKRYASHPYITGLINGFEIDFVPCYNINDTTYLKSAVDRTILHTNYIQSHMTSDEADEVLLLKKFMTCVNTYGANYKVSGFSGYLCELLILKYHTFENVIENAANKWKNQLKIDLENYGTCNNYHDALIVIDPVDKNRNVAAALSIQKFSEFIVASRNYLKNPSINYFQDKTITTTPSELVKLFKQRGSYCYVLSCNVPDVPSDVIYPQVNKTLKSLEKVSGIYDFSLLESGYYIDSSNVAHIILEYDVASLSNVKIHHGPLIYDSKNSDNFRNKYPNAYIHNNKWISLSNRKYITVEDMIKNILLEENMSILKLGKNIKEEVLKDYSFEKMEVFINNTNDENLNNIFLYLHPNYRLEH</sequence>
<comment type="similarity">
    <text evidence="12">Belongs to the tRNA nucleotidyltransferase/poly(A) polymerase family. Archaeal CCA-adding enzyme subfamily.</text>
</comment>
<dbReference type="NCBIfam" id="TIGR03671">
    <property type="entry name" value="cca_archaeal"/>
    <property type="match status" value="1"/>
</dbReference>
<dbReference type="SUPFAM" id="SSF55003">
    <property type="entry name" value="PAP/Archaeal CCA-adding enzyme, C-terminal domain"/>
    <property type="match status" value="1"/>
</dbReference>
<keyword evidence="1 12" id="KW-0808">Transferase</keyword>
<dbReference type="InterPro" id="IPR011068">
    <property type="entry name" value="NuclTrfase_I-like_C"/>
</dbReference>
<feature type="binding site" evidence="12">
    <location>
        <position position="175"/>
    </location>
    <ligand>
        <name>CTP</name>
        <dbReference type="ChEBI" id="CHEBI:37563"/>
    </ligand>
</feature>
<proteinExistence type="inferred from homology"/>
<feature type="binding site" evidence="12">
    <location>
        <position position="123"/>
    </location>
    <ligand>
        <name>Mg(2+)</name>
        <dbReference type="ChEBI" id="CHEBI:18420"/>
    </ligand>
</feature>
<dbReference type="Pfam" id="PF01909">
    <property type="entry name" value="NTP_transf_2"/>
    <property type="match status" value="1"/>
</dbReference>
<comment type="subunit">
    <text evidence="12">Homodimer.</text>
</comment>
<comment type="catalytic activity">
    <reaction evidence="12">
        <text>a tRNA precursor + 2 CTP + ATP = a tRNA with a 3' CCA end + 3 diphosphate</text>
        <dbReference type="Rhea" id="RHEA:14433"/>
        <dbReference type="Rhea" id="RHEA-COMP:10465"/>
        <dbReference type="Rhea" id="RHEA-COMP:10468"/>
        <dbReference type="ChEBI" id="CHEBI:30616"/>
        <dbReference type="ChEBI" id="CHEBI:33019"/>
        <dbReference type="ChEBI" id="CHEBI:37563"/>
        <dbReference type="ChEBI" id="CHEBI:74896"/>
        <dbReference type="ChEBI" id="CHEBI:83071"/>
        <dbReference type="EC" id="2.7.7.72"/>
    </reaction>
</comment>
<dbReference type="GO" id="GO:0042245">
    <property type="term" value="P:RNA repair"/>
    <property type="evidence" value="ECO:0007669"/>
    <property type="project" value="UniProtKB-KW"/>
</dbReference>
<dbReference type="EMBL" id="NGJK01000005">
    <property type="protein sequence ID" value="RAP03786.1"/>
    <property type="molecule type" value="Genomic_DNA"/>
</dbReference>
<dbReference type="Gene3D" id="3.30.460.10">
    <property type="entry name" value="Beta Polymerase, domain 2"/>
    <property type="match status" value="1"/>
</dbReference>
<keyword evidence="4 12" id="KW-0479">Metal-binding</keyword>
<evidence type="ECO:0000256" key="6">
    <source>
        <dbReference type="ARBA" id="ARBA00022800"/>
    </source>
</evidence>
<comment type="function">
    <text evidence="12">Catalyzes the addition and repair of the essential 3'-terminal CCA sequence in tRNAs without using a nucleic acid template. Adds these three nucleotides in the order of C, C, and A to the tRNA nucleotide-73, using CTP and ATP as substrates and producing inorganic pyrophosphate. tRNA 3'-terminal CCA addition is required both for tRNA processing and repair. Also involved in tRNA surveillance by mediating tandem CCA addition to generate a CCACCA at the 3' terminus of unstable tRNAs. While stable tRNAs receive only 3'-terminal CCA, unstable tRNAs are marked with CCACCA and rapidly degraded.</text>
</comment>
<name>A0A328Q7Y0_9EURY</name>
<feature type="binding site" evidence="12">
    <location>
        <position position="68"/>
    </location>
    <ligand>
        <name>Mg(2+)</name>
        <dbReference type="ChEBI" id="CHEBI:18420"/>
    </ligand>
</feature>
<keyword evidence="8 12" id="KW-0460">Magnesium</keyword>
<feature type="domain" description="CCA-adding enzyme C-terminal" evidence="15">
    <location>
        <begin position="290"/>
        <end position="431"/>
    </location>
</feature>
<keyword evidence="6 12" id="KW-0692">RNA repair</keyword>
<evidence type="ECO:0000256" key="4">
    <source>
        <dbReference type="ARBA" id="ARBA00022723"/>
    </source>
</evidence>
<dbReference type="InterPro" id="IPR002934">
    <property type="entry name" value="Polymerase_NTP_transf_dom"/>
</dbReference>
<keyword evidence="5 12" id="KW-0547">Nucleotide-binding</keyword>
<feature type="domain" description="Polymerase nucleotidyl transferase" evidence="13">
    <location>
        <begin position="48"/>
        <end position="146"/>
    </location>
</feature>
<reference evidence="16 17" key="1">
    <citation type="submission" date="2017-05" db="EMBL/GenBank/DDBJ databases">
        <title>Host range expansion of the Methanosphaera genus to humans and monogastric animals involves recent and extensive reduction in genome content.</title>
        <authorList>
            <person name="Hoedt E.C."/>
            <person name="Volmer J.G."/>
            <person name="Parks D.H."/>
            <person name="Rosewarne C.P."/>
            <person name="Denman S.E."/>
            <person name="Mcsweeney C.S."/>
            <person name="O Cuiv P."/>
            <person name="Hugenholtz P."/>
            <person name="Tyson G.W."/>
            <person name="Morrison M."/>
        </authorList>
    </citation>
    <scope>NUCLEOTIDE SEQUENCE [LARGE SCALE GENOMIC DNA]</scope>
    <source>
        <strain evidence="16 17">PA5</strain>
    </source>
</reference>
<accession>A0A328Q7Y0</accession>
<dbReference type="InterPro" id="IPR042090">
    <property type="entry name" value="CCA_tRNA_nucleotrans_2"/>
</dbReference>
<dbReference type="CDD" id="cd05400">
    <property type="entry name" value="NT_2-5OAS_ClassI-CCAase"/>
    <property type="match status" value="1"/>
</dbReference>
<dbReference type="GO" id="GO:0000287">
    <property type="term" value="F:magnesium ion binding"/>
    <property type="evidence" value="ECO:0007669"/>
    <property type="project" value="UniProtKB-UniRule"/>
</dbReference>
<dbReference type="Gene3D" id="1.10.1410.30">
    <property type="entry name" value="CCA tRNA nucleotidyltransferase, domain 2"/>
    <property type="match status" value="1"/>
</dbReference>
<dbReference type="HAMAP" id="MF_01264">
    <property type="entry name" value="CCA_arch"/>
    <property type="match status" value="1"/>
</dbReference>
<evidence type="ECO:0000313" key="16">
    <source>
        <dbReference type="EMBL" id="RAP03786.1"/>
    </source>
</evidence>
<comment type="miscellaneous">
    <text evidence="12">A single active site specifically recognizes both ATP and CTP and is responsible for their addition.</text>
</comment>
<keyword evidence="7 12" id="KW-0067">ATP-binding</keyword>
<feature type="binding site" evidence="12">
    <location>
        <position position="146"/>
    </location>
    <ligand>
        <name>CTP</name>
        <dbReference type="ChEBI" id="CHEBI:37563"/>
    </ligand>
</feature>
<dbReference type="PANTHER" id="PTHR39643">
    <property type="entry name" value="CCA-ADDING ENZYME"/>
    <property type="match status" value="1"/>
</dbReference>
<evidence type="ECO:0000256" key="8">
    <source>
        <dbReference type="ARBA" id="ARBA00022842"/>
    </source>
</evidence>